<proteinExistence type="predicted"/>
<dbReference type="RefSeq" id="WP_017452162.1">
    <property type="nucleotide sequence ID" value="NZ_CP008956.1"/>
</dbReference>
<evidence type="ECO:0000313" key="2">
    <source>
        <dbReference type="Proteomes" id="UP000501648"/>
    </source>
</evidence>
<accession>A0A6M3ZU60</accession>
<name>A0A6M3ZU60_9BURK</name>
<evidence type="ECO:0000313" key="1">
    <source>
        <dbReference type="EMBL" id="QJQ02107.1"/>
    </source>
</evidence>
<dbReference type="Pfam" id="PF10618">
    <property type="entry name" value="Tail_tube"/>
    <property type="match status" value="1"/>
</dbReference>
<reference evidence="1 2" key="1">
    <citation type="journal article" date="2012" name="J. Bacteriol.">
        <title>Genome sequence of the pathogenic Herbaspirillum seropedicae strain Os34, isolated from rice roots.</title>
        <authorList>
            <person name="Ye W."/>
            <person name="Ye S."/>
            <person name="Liu J."/>
            <person name="Chang S."/>
            <person name="Chen M."/>
            <person name="Zhu B."/>
            <person name="Guo L."/>
            <person name="An Q."/>
        </authorList>
    </citation>
    <scope>NUCLEOTIDE SEQUENCE [LARGE SCALE GENOMIC DNA]</scope>
    <source>
        <strain evidence="1 2">Os34</strain>
    </source>
</reference>
<gene>
    <name evidence="1" type="ORF">C798_18275</name>
</gene>
<dbReference type="AlphaFoldDB" id="A0A6M3ZU60"/>
<dbReference type="Proteomes" id="UP000501648">
    <property type="component" value="Chromosome"/>
</dbReference>
<sequence length="115" mass="12300">MGQKTAGDCYVKADGEQIVVSGGCEAPLTDVTRETLVPGFFSEKERTPYIKCDAVDTPNFPRAKLAAGTNMTVTCEFKNGRTYVLTGAYLVGEPTTSGDDAKAGLEFHGIKGTWQ</sequence>
<organism evidence="1 2">
    <name type="scientific">Herbaspirillum rubrisubalbicans Os34</name>
    <dbReference type="NCBI Taxonomy" id="1235827"/>
    <lineage>
        <taxon>Bacteria</taxon>
        <taxon>Pseudomonadati</taxon>
        <taxon>Pseudomonadota</taxon>
        <taxon>Betaproteobacteria</taxon>
        <taxon>Burkholderiales</taxon>
        <taxon>Oxalobacteraceae</taxon>
        <taxon>Herbaspirillum</taxon>
    </lineage>
</organism>
<protein>
    <submittedName>
        <fullName evidence="1">Phage tail protein</fullName>
    </submittedName>
</protein>
<dbReference type="InterPro" id="IPR019596">
    <property type="entry name" value="Phage_Mu_GpM_tail_tub"/>
</dbReference>
<dbReference type="EMBL" id="CP008956">
    <property type="protein sequence ID" value="QJQ02107.1"/>
    <property type="molecule type" value="Genomic_DNA"/>
</dbReference>